<sequence length="465" mass="54660">MIYYIIFIGKMPDTLDDIIKTVYDNCNDGNYPNALINILKQKHYWPVIKVKKFKNDNNLCLLHNSYKRDDVAEFQDLYDKCRSIVLDFSKSIGNNVVISISSSIPIRASVKDYVDKIYEETDVCYMALDGTLITCYFHNGVWHFGSSSCPDINSSHFSNKDKSHGYMLDEALYELYKNNVALTDPNISSVLRNLFTSNLSPLYSYDFVLIHSDNKHIIDYSTNEPNYKQLFHINTKNRFTLIEENIDNFPLAYLGVKYPYKFENQKEAVDKCMNDNNYGFIVKKANMQLYKISSDVIIHKEEVNACNYNKWYNILYVYMLQKPNYNINEFVAEFYNGDLEIPPTTFEAVNNIFNIMKQIIYNLYIATTKYYPKYNRFKIDLIMDKTLNPLLRFHLAQLRHQQTTIYKKKIINESNVFNYICHSNNIKNIQKLIKHFSIDNTYNIPAESMIAFKQLNNFLENNPSV</sequence>
<dbReference type="EMBL" id="MN739643">
    <property type="protein sequence ID" value="QHT17723.1"/>
    <property type="molecule type" value="Genomic_DNA"/>
</dbReference>
<organism evidence="1">
    <name type="scientific">viral metagenome</name>
    <dbReference type="NCBI Taxonomy" id="1070528"/>
    <lineage>
        <taxon>unclassified sequences</taxon>
        <taxon>metagenomes</taxon>
        <taxon>organismal metagenomes</taxon>
    </lineage>
</organism>
<reference evidence="1" key="1">
    <citation type="journal article" date="2020" name="Nature">
        <title>Giant virus diversity and host interactions through global metagenomics.</title>
        <authorList>
            <person name="Schulz F."/>
            <person name="Roux S."/>
            <person name="Paez-Espino D."/>
            <person name="Jungbluth S."/>
            <person name="Walsh D.A."/>
            <person name="Denef V.J."/>
            <person name="McMahon K.D."/>
            <person name="Konstantinidis K.T."/>
            <person name="Eloe-Fadrosh E.A."/>
            <person name="Kyrpides N.C."/>
            <person name="Woyke T."/>
        </authorList>
    </citation>
    <scope>NUCLEOTIDE SEQUENCE</scope>
    <source>
        <strain evidence="1">GVMAG-M-3300023174-30</strain>
    </source>
</reference>
<accession>A0A6C0DMA9</accession>
<evidence type="ECO:0000313" key="1">
    <source>
        <dbReference type="EMBL" id="QHT17723.1"/>
    </source>
</evidence>
<protein>
    <submittedName>
        <fullName evidence="1">Uncharacterized protein</fullName>
    </submittedName>
</protein>
<name>A0A6C0DMA9_9ZZZZ</name>
<dbReference type="AlphaFoldDB" id="A0A6C0DMA9"/>
<proteinExistence type="predicted"/>